<feature type="domain" description="HTH marR-type" evidence="1">
    <location>
        <begin position="33"/>
        <end position="169"/>
    </location>
</feature>
<name>A0A261S1C8_9BORD</name>
<accession>A0A261S1C8</accession>
<keyword evidence="3" id="KW-1185">Reference proteome</keyword>
<dbReference type="GO" id="GO:0003700">
    <property type="term" value="F:DNA-binding transcription factor activity"/>
    <property type="evidence" value="ECO:0007669"/>
    <property type="project" value="InterPro"/>
</dbReference>
<dbReference type="Proteomes" id="UP000216020">
    <property type="component" value="Unassembled WGS sequence"/>
</dbReference>
<dbReference type="InterPro" id="IPR039422">
    <property type="entry name" value="MarR/SlyA-like"/>
</dbReference>
<dbReference type="InterPro" id="IPR036388">
    <property type="entry name" value="WH-like_DNA-bd_sf"/>
</dbReference>
<sequence length="173" mass="19202">MSHAFLYTFLFAVFFLLHRKGPILTKRSSDASDQELYDFTSSIYPARSAWVQTVREALDDVSISSSLGVVILLVYRNGPRVSQGILAARAGVTPATLVRTIDQGEQAGLLTRSQVVEDRRVREIELSAQGKKYAARIEKRLTALRRNILGSLPSEEIRVATKVLKLLASVGER</sequence>
<organism evidence="2 3">
    <name type="scientific">Bordetella genomosp. 10</name>
    <dbReference type="NCBI Taxonomy" id="1416804"/>
    <lineage>
        <taxon>Bacteria</taxon>
        <taxon>Pseudomonadati</taxon>
        <taxon>Pseudomonadota</taxon>
        <taxon>Betaproteobacteria</taxon>
        <taxon>Burkholderiales</taxon>
        <taxon>Alcaligenaceae</taxon>
        <taxon>Bordetella</taxon>
    </lineage>
</organism>
<dbReference type="SMART" id="SM00347">
    <property type="entry name" value="HTH_MARR"/>
    <property type="match status" value="1"/>
</dbReference>
<evidence type="ECO:0000313" key="3">
    <source>
        <dbReference type="Proteomes" id="UP000216020"/>
    </source>
</evidence>
<gene>
    <name evidence="2" type="ORF">CAL29_24745</name>
</gene>
<evidence type="ECO:0000313" key="2">
    <source>
        <dbReference type="EMBL" id="OZI31144.1"/>
    </source>
</evidence>
<evidence type="ECO:0000259" key="1">
    <source>
        <dbReference type="PROSITE" id="PS50995"/>
    </source>
</evidence>
<dbReference type="PANTHER" id="PTHR33164:SF43">
    <property type="entry name" value="HTH-TYPE TRANSCRIPTIONAL REPRESSOR YETL"/>
    <property type="match status" value="1"/>
</dbReference>
<dbReference type="InterPro" id="IPR036390">
    <property type="entry name" value="WH_DNA-bd_sf"/>
</dbReference>
<proteinExistence type="predicted"/>
<dbReference type="OrthoDB" id="7427954at2"/>
<dbReference type="AlphaFoldDB" id="A0A261S1C8"/>
<dbReference type="GO" id="GO:0006950">
    <property type="term" value="P:response to stress"/>
    <property type="evidence" value="ECO:0007669"/>
    <property type="project" value="TreeGrafter"/>
</dbReference>
<dbReference type="Pfam" id="PF01047">
    <property type="entry name" value="MarR"/>
    <property type="match status" value="1"/>
</dbReference>
<dbReference type="Gene3D" id="1.10.10.10">
    <property type="entry name" value="Winged helix-like DNA-binding domain superfamily/Winged helix DNA-binding domain"/>
    <property type="match status" value="1"/>
</dbReference>
<dbReference type="SUPFAM" id="SSF46785">
    <property type="entry name" value="Winged helix' DNA-binding domain"/>
    <property type="match status" value="1"/>
</dbReference>
<comment type="caution">
    <text evidence="2">The sequence shown here is derived from an EMBL/GenBank/DDBJ whole genome shotgun (WGS) entry which is preliminary data.</text>
</comment>
<dbReference type="PANTHER" id="PTHR33164">
    <property type="entry name" value="TRANSCRIPTIONAL REGULATOR, MARR FAMILY"/>
    <property type="match status" value="1"/>
</dbReference>
<dbReference type="InterPro" id="IPR000835">
    <property type="entry name" value="HTH_MarR-typ"/>
</dbReference>
<dbReference type="EMBL" id="NEVM01000005">
    <property type="protein sequence ID" value="OZI31144.1"/>
    <property type="molecule type" value="Genomic_DNA"/>
</dbReference>
<protein>
    <recommendedName>
        <fullName evidence="1">HTH marR-type domain-containing protein</fullName>
    </recommendedName>
</protein>
<reference evidence="3" key="1">
    <citation type="submission" date="2017-05" db="EMBL/GenBank/DDBJ databases">
        <title>Complete and WGS of Bordetella genogroups.</title>
        <authorList>
            <person name="Spilker T."/>
            <person name="Lipuma J."/>
        </authorList>
    </citation>
    <scope>NUCLEOTIDE SEQUENCE [LARGE SCALE GENOMIC DNA]</scope>
    <source>
        <strain evidence="3">AU16122</strain>
    </source>
</reference>
<dbReference type="PROSITE" id="PS50995">
    <property type="entry name" value="HTH_MARR_2"/>
    <property type="match status" value="1"/>
</dbReference>
<dbReference type="PRINTS" id="PR00598">
    <property type="entry name" value="HTHMARR"/>
</dbReference>